<evidence type="ECO:0000313" key="2">
    <source>
        <dbReference type="EMBL" id="KXS18819.1"/>
    </source>
</evidence>
<gene>
    <name evidence="2" type="ORF">M427DRAFT_53312</name>
</gene>
<reference evidence="2 3" key="1">
    <citation type="journal article" date="2015" name="Genome Biol. Evol.">
        <title>Phylogenomic analyses indicate that early fungi evolved digesting cell walls of algal ancestors of land plants.</title>
        <authorList>
            <person name="Chang Y."/>
            <person name="Wang S."/>
            <person name="Sekimoto S."/>
            <person name="Aerts A.L."/>
            <person name="Choi C."/>
            <person name="Clum A."/>
            <person name="LaButti K.M."/>
            <person name="Lindquist E.A."/>
            <person name="Yee Ngan C."/>
            <person name="Ohm R.A."/>
            <person name="Salamov A.A."/>
            <person name="Grigoriev I.V."/>
            <person name="Spatafora J.W."/>
            <person name="Berbee M.L."/>
        </authorList>
    </citation>
    <scope>NUCLEOTIDE SEQUENCE [LARGE SCALE GENOMIC DNA]</scope>
    <source>
        <strain evidence="2 3">JEL478</strain>
    </source>
</reference>
<dbReference type="Pfam" id="PF01636">
    <property type="entry name" value="APH"/>
    <property type="match status" value="1"/>
</dbReference>
<dbReference type="Proteomes" id="UP000070544">
    <property type="component" value="Unassembled WGS sequence"/>
</dbReference>
<name>A0A139APZ4_GONPJ</name>
<dbReference type="Gene3D" id="3.90.1200.10">
    <property type="match status" value="1"/>
</dbReference>
<protein>
    <submittedName>
        <fullName evidence="2">APH-domain-containing protein</fullName>
    </submittedName>
</protein>
<dbReference type="CDD" id="cd05154">
    <property type="entry name" value="ACAD10_11_N-like"/>
    <property type="match status" value="1"/>
</dbReference>
<dbReference type="PANTHER" id="PTHR47829">
    <property type="entry name" value="HYDROLASE, PUTATIVE (AFU_ORTHOLOGUE AFUA_1G12880)-RELATED"/>
    <property type="match status" value="1"/>
</dbReference>
<feature type="domain" description="Aminoglycoside phosphotransferase" evidence="1">
    <location>
        <begin position="51"/>
        <end position="286"/>
    </location>
</feature>
<dbReference type="InterPro" id="IPR002575">
    <property type="entry name" value="Aminoglycoside_PTrfase"/>
</dbReference>
<dbReference type="Gene3D" id="3.30.200.20">
    <property type="entry name" value="Phosphorylase Kinase, domain 1"/>
    <property type="match status" value="1"/>
</dbReference>
<dbReference type="InterPro" id="IPR052898">
    <property type="entry name" value="ACAD10-like"/>
</dbReference>
<sequence>MSVSSSTPPFTPGNAWGPVRQELPWDKLTAFMVANKAALENFQPPFVQAGQFGIGQSNPTFYLEDSRGNRYVLRRKPAGKLQHGAHQIDREFRVQRAINQQGYPSATMYLYCKDTSIVGTEFYIMKYLQGRVLGQMGIIDLPPKDRRECFESAVKTLALLHSYDHKAIGLTGYGKDSGFYDRSVRNWTRLSNQQAAVTDPKTGEKNWDLEGLNEQMEFFTKFMPADEVSIAHLDYMLHNVMFHPTENRIVAVLDWELSTIGHPLADLAYFTQPFFRAWPNGWIGAPASALEGIPTVQEILDMYAQYSGRKNKIERFEYHVAFSMYRSTVIAQGIAGRVLAGTATNEQAIRVKETLPATNMTCLKFIRETRARWEAEGRAAKL</sequence>
<dbReference type="InterPro" id="IPR011009">
    <property type="entry name" value="Kinase-like_dom_sf"/>
</dbReference>
<dbReference type="InterPro" id="IPR041726">
    <property type="entry name" value="ACAD10_11_N"/>
</dbReference>
<accession>A0A139APZ4</accession>
<dbReference type="STRING" id="1344416.A0A139APZ4"/>
<organism evidence="2 3">
    <name type="scientific">Gonapodya prolifera (strain JEL478)</name>
    <name type="common">Monoblepharis prolifera</name>
    <dbReference type="NCBI Taxonomy" id="1344416"/>
    <lineage>
        <taxon>Eukaryota</taxon>
        <taxon>Fungi</taxon>
        <taxon>Fungi incertae sedis</taxon>
        <taxon>Chytridiomycota</taxon>
        <taxon>Chytridiomycota incertae sedis</taxon>
        <taxon>Monoblepharidomycetes</taxon>
        <taxon>Monoblepharidales</taxon>
        <taxon>Gonapodyaceae</taxon>
        <taxon>Gonapodya</taxon>
    </lineage>
</organism>
<keyword evidence="3" id="KW-1185">Reference proteome</keyword>
<dbReference type="SUPFAM" id="SSF56112">
    <property type="entry name" value="Protein kinase-like (PK-like)"/>
    <property type="match status" value="1"/>
</dbReference>
<dbReference type="PANTHER" id="PTHR47829:SF1">
    <property type="entry name" value="HAD FAMILY PHOSPHATASE"/>
    <property type="match status" value="1"/>
</dbReference>
<dbReference type="OMA" id="HCNTFSR"/>
<proteinExistence type="predicted"/>
<dbReference type="EMBL" id="KQ965740">
    <property type="protein sequence ID" value="KXS18819.1"/>
    <property type="molecule type" value="Genomic_DNA"/>
</dbReference>
<evidence type="ECO:0000313" key="3">
    <source>
        <dbReference type="Proteomes" id="UP000070544"/>
    </source>
</evidence>
<dbReference type="OrthoDB" id="191037at2759"/>
<dbReference type="AlphaFoldDB" id="A0A139APZ4"/>
<evidence type="ECO:0000259" key="1">
    <source>
        <dbReference type="Pfam" id="PF01636"/>
    </source>
</evidence>